<protein>
    <submittedName>
        <fullName evidence="1">Uncharacterized protein</fullName>
    </submittedName>
</protein>
<organism evidence="1">
    <name type="scientific">Timema bartmani</name>
    <dbReference type="NCBI Taxonomy" id="61472"/>
    <lineage>
        <taxon>Eukaryota</taxon>
        <taxon>Metazoa</taxon>
        <taxon>Ecdysozoa</taxon>
        <taxon>Arthropoda</taxon>
        <taxon>Hexapoda</taxon>
        <taxon>Insecta</taxon>
        <taxon>Pterygota</taxon>
        <taxon>Neoptera</taxon>
        <taxon>Polyneoptera</taxon>
        <taxon>Phasmatodea</taxon>
        <taxon>Timematodea</taxon>
        <taxon>Timematoidea</taxon>
        <taxon>Timematidae</taxon>
        <taxon>Timema</taxon>
    </lineage>
</organism>
<accession>A0A7R9FAQ0</accession>
<sequence>MFVCRVTVRVVCEGQDWGITNVRVSGDCQSSVRGTRLIILMKTILALFSSTNHTGNNAKLTKLSNITEDQDVCTRKATPVKPLAITSIFNTLFPLDEVEAKRVIVGMNVNNNFTPYVQLEKCGRNWAVFNRTEWQELGSYKSVITKFFSNTQPPQKISLTNHEISLRCMCGDRMVFISGKQDAGLKRAAYLAPSWVRLCDVWDLIDVAIDRQDMWLTPVARYCNDLIDICDTLTESVNVIDLEQPTVEMHIRNLDFINATYYKRQLSPSWRQDCDDVTWKPRCLIDGGGEGYDTKIDSGACEREPFPMLALYAKRSLGEVRDVPLVAMPASWNVLQTSRLAEHPIKHRTLLATEGDASFIYVSRQNMIRHFELRMHQAPNNMWILGHEWKGGRDAK</sequence>
<evidence type="ECO:0000313" key="1">
    <source>
        <dbReference type="EMBL" id="CAD7450056.1"/>
    </source>
</evidence>
<reference evidence="1" key="1">
    <citation type="submission" date="2020-11" db="EMBL/GenBank/DDBJ databases">
        <authorList>
            <person name="Tran Van P."/>
        </authorList>
    </citation>
    <scope>NUCLEOTIDE SEQUENCE</scope>
</reference>
<dbReference type="EMBL" id="OD573402">
    <property type="protein sequence ID" value="CAD7450056.1"/>
    <property type="molecule type" value="Genomic_DNA"/>
</dbReference>
<dbReference type="AlphaFoldDB" id="A0A7R9FAQ0"/>
<proteinExistence type="predicted"/>
<name>A0A7R9FAQ0_9NEOP</name>
<gene>
    <name evidence="1" type="ORF">TBIB3V08_LOCUS12327</name>
</gene>